<reference evidence="9" key="2">
    <citation type="submission" date="2021-04" db="EMBL/GenBank/DDBJ databases">
        <authorList>
            <person name="Gilroy R."/>
        </authorList>
    </citation>
    <scope>NUCLEOTIDE SEQUENCE</scope>
    <source>
        <strain evidence="9">CHK179-28034</strain>
    </source>
</reference>
<evidence type="ECO:0000256" key="2">
    <source>
        <dbReference type="ARBA" id="ARBA00006175"/>
    </source>
</evidence>
<evidence type="ECO:0000256" key="5">
    <source>
        <dbReference type="ARBA" id="ARBA00022989"/>
    </source>
</evidence>
<dbReference type="InterPro" id="IPR023271">
    <property type="entry name" value="Aquaporin-like"/>
</dbReference>
<evidence type="ECO:0000256" key="3">
    <source>
        <dbReference type="ARBA" id="ARBA00022448"/>
    </source>
</evidence>
<comment type="caution">
    <text evidence="9">The sequence shown here is derived from an EMBL/GenBank/DDBJ whole genome shotgun (WGS) entry which is preliminary data.</text>
</comment>
<evidence type="ECO:0000313" key="10">
    <source>
        <dbReference type="Proteomes" id="UP000824049"/>
    </source>
</evidence>
<comment type="similarity">
    <text evidence="2 7">Belongs to the MIP/aquaporin (TC 1.A.8) family.</text>
</comment>
<dbReference type="GO" id="GO:0005886">
    <property type="term" value="C:plasma membrane"/>
    <property type="evidence" value="ECO:0007669"/>
    <property type="project" value="TreeGrafter"/>
</dbReference>
<feature type="transmembrane region" description="Helical" evidence="8">
    <location>
        <begin position="211"/>
        <end position="235"/>
    </location>
</feature>
<dbReference type="GO" id="GO:0015254">
    <property type="term" value="F:glycerol channel activity"/>
    <property type="evidence" value="ECO:0007669"/>
    <property type="project" value="TreeGrafter"/>
</dbReference>
<gene>
    <name evidence="9" type="ORF">H9968_12720</name>
</gene>
<dbReference type="Proteomes" id="UP000824049">
    <property type="component" value="Unassembled WGS sequence"/>
</dbReference>
<reference evidence="9" key="1">
    <citation type="journal article" date="2021" name="PeerJ">
        <title>Extensive microbial diversity within the chicken gut microbiome revealed by metagenomics and culture.</title>
        <authorList>
            <person name="Gilroy R."/>
            <person name="Ravi A."/>
            <person name="Getino M."/>
            <person name="Pursley I."/>
            <person name="Horton D.L."/>
            <person name="Alikhan N.F."/>
            <person name="Baker D."/>
            <person name="Gharbi K."/>
            <person name="Hall N."/>
            <person name="Watson M."/>
            <person name="Adriaenssens E.M."/>
            <person name="Foster-Nyarko E."/>
            <person name="Jarju S."/>
            <person name="Secka A."/>
            <person name="Antonio M."/>
            <person name="Oren A."/>
            <person name="Chaudhuri R.R."/>
            <person name="La Ragione R."/>
            <person name="Hildebrand F."/>
            <person name="Pallen M.J."/>
        </authorList>
    </citation>
    <scope>NUCLEOTIDE SEQUENCE</scope>
    <source>
        <strain evidence="9">CHK179-28034</strain>
    </source>
</reference>
<dbReference type="AlphaFoldDB" id="A0A9D2ENR8"/>
<dbReference type="PANTHER" id="PTHR43829">
    <property type="entry name" value="AQUAPORIN OR AQUAGLYCEROPORIN RELATED"/>
    <property type="match status" value="1"/>
</dbReference>
<dbReference type="Pfam" id="PF00230">
    <property type="entry name" value="MIP"/>
    <property type="match status" value="1"/>
</dbReference>
<feature type="transmembrane region" description="Helical" evidence="8">
    <location>
        <begin position="82"/>
        <end position="104"/>
    </location>
</feature>
<evidence type="ECO:0000256" key="8">
    <source>
        <dbReference type="SAM" id="Phobius"/>
    </source>
</evidence>
<evidence type="ECO:0000256" key="1">
    <source>
        <dbReference type="ARBA" id="ARBA00004141"/>
    </source>
</evidence>
<organism evidence="9 10">
    <name type="scientific">Candidatus Anaerobutyricum stercoris</name>
    <dbReference type="NCBI Taxonomy" id="2838457"/>
    <lineage>
        <taxon>Bacteria</taxon>
        <taxon>Bacillati</taxon>
        <taxon>Bacillota</taxon>
        <taxon>Clostridia</taxon>
        <taxon>Lachnospirales</taxon>
        <taxon>Lachnospiraceae</taxon>
        <taxon>Anaerobutyricum</taxon>
    </lineage>
</organism>
<keyword evidence="3 7" id="KW-0813">Transport</keyword>
<name>A0A9D2ENR8_9FIRM</name>
<keyword evidence="4 7" id="KW-0812">Transmembrane</keyword>
<feature type="transmembrane region" description="Helical" evidence="8">
    <location>
        <begin position="165"/>
        <end position="186"/>
    </location>
</feature>
<dbReference type="PRINTS" id="PR00783">
    <property type="entry name" value="MINTRINSICP"/>
</dbReference>
<evidence type="ECO:0000256" key="4">
    <source>
        <dbReference type="ARBA" id="ARBA00022692"/>
    </source>
</evidence>
<dbReference type="SUPFAM" id="SSF81338">
    <property type="entry name" value="Aquaporin-like"/>
    <property type="match status" value="1"/>
</dbReference>
<proteinExistence type="inferred from homology"/>
<dbReference type="InterPro" id="IPR000425">
    <property type="entry name" value="MIP"/>
</dbReference>
<protein>
    <submittedName>
        <fullName evidence="9">Aquaporin family protein</fullName>
    </submittedName>
</protein>
<dbReference type="PANTHER" id="PTHR43829:SF9">
    <property type="entry name" value="AQUAPORIN-9"/>
    <property type="match status" value="1"/>
</dbReference>
<accession>A0A9D2ENR8</accession>
<evidence type="ECO:0000313" key="9">
    <source>
        <dbReference type="EMBL" id="HIZ40755.1"/>
    </source>
</evidence>
<sequence>MTAYLGEFLGTMLLVLLGDGVCANVNLNKSNFKNGGLVIVTIGWGMAVLLPAACFSNICAASYNPALTIALCIGGSLPWSQCIGYIVAEMLGGIIGGILVWIAFKPQFDATADEPDTMRGVFCTAPGVRNIPYNILQEAFATFWLVFAILAFPNCGVVDGGVSKFFVFAIIVSCGMSFGGLTGYAMNPARDIGPRIAHAILPIKGKGDSDWGYAIVPILGPVIGAIVAVLLYMVIPW</sequence>
<keyword evidence="5 8" id="KW-1133">Transmembrane helix</keyword>
<keyword evidence="6 8" id="KW-0472">Membrane</keyword>
<comment type="subcellular location">
    <subcellularLocation>
        <location evidence="1">Membrane</location>
        <topology evidence="1">Multi-pass membrane protein</topology>
    </subcellularLocation>
</comment>
<feature type="transmembrane region" description="Helical" evidence="8">
    <location>
        <begin position="39"/>
        <end position="61"/>
    </location>
</feature>
<evidence type="ECO:0000256" key="7">
    <source>
        <dbReference type="RuleBase" id="RU000477"/>
    </source>
</evidence>
<feature type="transmembrane region" description="Helical" evidence="8">
    <location>
        <begin position="139"/>
        <end position="158"/>
    </location>
</feature>
<evidence type="ECO:0000256" key="6">
    <source>
        <dbReference type="ARBA" id="ARBA00023136"/>
    </source>
</evidence>
<dbReference type="Gene3D" id="1.20.1080.10">
    <property type="entry name" value="Glycerol uptake facilitator protein"/>
    <property type="match status" value="1"/>
</dbReference>
<dbReference type="InterPro" id="IPR050363">
    <property type="entry name" value="MIP/Aquaporin"/>
</dbReference>
<dbReference type="EMBL" id="DXBR01000115">
    <property type="protein sequence ID" value="HIZ40755.1"/>
    <property type="molecule type" value="Genomic_DNA"/>
</dbReference>